<evidence type="ECO:0000313" key="2">
    <source>
        <dbReference type="Proteomes" id="UP000789920"/>
    </source>
</evidence>
<dbReference type="EMBL" id="CAJVQC010014702">
    <property type="protein sequence ID" value="CAG8659737.1"/>
    <property type="molecule type" value="Genomic_DNA"/>
</dbReference>
<reference evidence="1" key="1">
    <citation type="submission" date="2021-06" db="EMBL/GenBank/DDBJ databases">
        <authorList>
            <person name="Kallberg Y."/>
            <person name="Tangrot J."/>
            <person name="Rosling A."/>
        </authorList>
    </citation>
    <scope>NUCLEOTIDE SEQUENCE</scope>
    <source>
        <strain evidence="1">MA461A</strain>
    </source>
</reference>
<evidence type="ECO:0000313" key="1">
    <source>
        <dbReference type="EMBL" id="CAG8659737.1"/>
    </source>
</evidence>
<organism evidence="1 2">
    <name type="scientific">Racocetra persica</name>
    <dbReference type="NCBI Taxonomy" id="160502"/>
    <lineage>
        <taxon>Eukaryota</taxon>
        <taxon>Fungi</taxon>
        <taxon>Fungi incertae sedis</taxon>
        <taxon>Mucoromycota</taxon>
        <taxon>Glomeromycotina</taxon>
        <taxon>Glomeromycetes</taxon>
        <taxon>Diversisporales</taxon>
        <taxon>Gigasporaceae</taxon>
        <taxon>Racocetra</taxon>
    </lineage>
</organism>
<name>A0ACA9NM07_9GLOM</name>
<gene>
    <name evidence="1" type="ORF">RPERSI_LOCUS8222</name>
</gene>
<protein>
    <submittedName>
        <fullName evidence="1">3452_t:CDS:1</fullName>
    </submittedName>
</protein>
<accession>A0ACA9NM07</accession>
<dbReference type="Proteomes" id="UP000789920">
    <property type="component" value="Unassembled WGS sequence"/>
</dbReference>
<proteinExistence type="predicted"/>
<keyword evidence="2" id="KW-1185">Reference proteome</keyword>
<feature type="non-terminal residue" evidence="1">
    <location>
        <position position="110"/>
    </location>
</feature>
<sequence length="110" mass="13109">MVGINTRGTDCTDAEWIEYCNMPQIRDNETPLVYNGQRKKNIGNYNHIGMERHWKFSCTGNKYCGVNYEEYLKIKQESNSRYDYDSKYALHRYGLWMQNAIKKAEHAREI</sequence>
<comment type="caution">
    <text evidence="1">The sequence shown here is derived from an EMBL/GenBank/DDBJ whole genome shotgun (WGS) entry which is preliminary data.</text>
</comment>